<name>A0ABY9KSF3_9BACI</name>
<evidence type="ECO:0000256" key="3">
    <source>
        <dbReference type="ARBA" id="ARBA00022449"/>
    </source>
</evidence>
<sequence>MPFQIIIHLIIAFMWMLLNESYTGSSFIAGYLIGAVLLFLMRRFLPGSFYLRRLFMVLGLIILFIKELILSNIDIVKLVYKPRLKGKVEPGIFAYPTELKKEWEIALLANLITLTPGTLSVALSDDHSIIYIHAMHIDTEEEAIQSIKNTFEKAILEVTR</sequence>
<keyword evidence="3" id="KW-0050">Antiport</keyword>
<evidence type="ECO:0000256" key="5">
    <source>
        <dbReference type="ARBA" id="ARBA00022692"/>
    </source>
</evidence>
<evidence type="ECO:0000313" key="10">
    <source>
        <dbReference type="Proteomes" id="UP001180087"/>
    </source>
</evidence>
<feature type="transmembrane region" description="Helical" evidence="8">
    <location>
        <begin position="22"/>
        <end position="41"/>
    </location>
</feature>
<keyword evidence="5 8" id="KW-0812">Transmembrane</keyword>
<comment type="subcellular location">
    <subcellularLocation>
        <location evidence="1">Cell membrane</location>
        <topology evidence="1">Multi-pass membrane protein</topology>
    </subcellularLocation>
</comment>
<dbReference type="Proteomes" id="UP001180087">
    <property type="component" value="Chromosome"/>
</dbReference>
<dbReference type="PIRSF" id="PIRSF019239">
    <property type="entry name" value="MrpE"/>
    <property type="match status" value="1"/>
</dbReference>
<dbReference type="RefSeq" id="WP_348025840.1">
    <property type="nucleotide sequence ID" value="NZ_CP129113.1"/>
</dbReference>
<keyword evidence="10" id="KW-1185">Reference proteome</keyword>
<evidence type="ECO:0000256" key="2">
    <source>
        <dbReference type="ARBA" id="ARBA00006228"/>
    </source>
</evidence>
<evidence type="ECO:0000313" key="9">
    <source>
        <dbReference type="EMBL" id="WLV23635.1"/>
    </source>
</evidence>
<evidence type="ECO:0000256" key="4">
    <source>
        <dbReference type="ARBA" id="ARBA00022475"/>
    </source>
</evidence>
<feature type="transmembrane region" description="Helical" evidence="8">
    <location>
        <begin position="53"/>
        <end position="73"/>
    </location>
</feature>
<reference evidence="9" key="1">
    <citation type="submission" date="2023-06" db="EMBL/GenBank/DDBJ databases">
        <title>A Treasure from Seagulls: Isolation and Description of Aciduricobacillus qingdaonensis gen. nov., sp. nov., a Rare Obligately Uric Acid-utilizing Member in the Family Bacillaceae.</title>
        <authorList>
            <person name="Liu W."/>
            <person name="Wang B."/>
        </authorList>
    </citation>
    <scope>NUCLEOTIDE SEQUENCE</scope>
    <source>
        <strain evidence="9">44XB</strain>
    </source>
</reference>
<proteinExistence type="inferred from homology"/>
<dbReference type="Pfam" id="PF01899">
    <property type="entry name" value="MNHE"/>
    <property type="match status" value="1"/>
</dbReference>
<evidence type="ECO:0000256" key="8">
    <source>
        <dbReference type="SAM" id="Phobius"/>
    </source>
</evidence>
<keyword evidence="4" id="KW-1003">Cell membrane</keyword>
<gene>
    <name evidence="9" type="ORF">QR721_08225</name>
</gene>
<evidence type="ECO:0000256" key="6">
    <source>
        <dbReference type="ARBA" id="ARBA00022989"/>
    </source>
</evidence>
<dbReference type="InterPro" id="IPR002758">
    <property type="entry name" value="Cation_antiport_E"/>
</dbReference>
<keyword evidence="3" id="KW-0813">Transport</keyword>
<organism evidence="9 10">
    <name type="scientific">Aciduricibacillus chroicocephali</name>
    <dbReference type="NCBI Taxonomy" id="3054939"/>
    <lineage>
        <taxon>Bacteria</taxon>
        <taxon>Bacillati</taxon>
        <taxon>Bacillota</taxon>
        <taxon>Bacilli</taxon>
        <taxon>Bacillales</taxon>
        <taxon>Bacillaceae</taxon>
        <taxon>Aciduricibacillus</taxon>
    </lineage>
</organism>
<protein>
    <submittedName>
        <fullName evidence="9">Na+/H+ antiporter subunit E</fullName>
    </submittedName>
</protein>
<accession>A0ABY9KSF3</accession>
<dbReference type="EMBL" id="CP129113">
    <property type="protein sequence ID" value="WLV23635.1"/>
    <property type="molecule type" value="Genomic_DNA"/>
</dbReference>
<comment type="similarity">
    <text evidence="2">Belongs to the CPA3 antiporters (TC 2.A.63) subunit E family.</text>
</comment>
<dbReference type="PANTHER" id="PTHR34584:SF1">
    <property type="entry name" value="NA(+)_H(+) ANTIPORTER SUBUNIT E1"/>
    <property type="match status" value="1"/>
</dbReference>
<dbReference type="NCBIfam" id="NF009292">
    <property type="entry name" value="PRK12651.1-3"/>
    <property type="match status" value="1"/>
</dbReference>
<evidence type="ECO:0000256" key="1">
    <source>
        <dbReference type="ARBA" id="ARBA00004651"/>
    </source>
</evidence>
<keyword evidence="6 8" id="KW-1133">Transmembrane helix</keyword>
<dbReference type="PANTHER" id="PTHR34584">
    <property type="entry name" value="NA(+)/H(+) ANTIPORTER SUBUNIT E1"/>
    <property type="match status" value="1"/>
</dbReference>
<evidence type="ECO:0000256" key="7">
    <source>
        <dbReference type="ARBA" id="ARBA00023136"/>
    </source>
</evidence>
<keyword evidence="7 8" id="KW-0472">Membrane</keyword>